<protein>
    <submittedName>
        <fullName evidence="1">Uncharacterized protein</fullName>
    </submittedName>
</protein>
<dbReference type="Gramene" id="LPERR11G18810.1">
    <property type="protein sequence ID" value="LPERR11G18810.1"/>
    <property type="gene ID" value="LPERR11G18810"/>
</dbReference>
<dbReference type="EnsemblPlants" id="LPERR11G18810.1">
    <property type="protein sequence ID" value="LPERR11G18810.1"/>
    <property type="gene ID" value="LPERR11G18810"/>
</dbReference>
<evidence type="ECO:0000313" key="1">
    <source>
        <dbReference type="EnsemblPlants" id="LPERR11G18810.1"/>
    </source>
</evidence>
<reference evidence="2" key="2">
    <citation type="submission" date="2013-12" db="EMBL/GenBank/DDBJ databases">
        <authorList>
            <person name="Yu Y."/>
            <person name="Lee S."/>
            <person name="de Baynast K."/>
            <person name="Wissotski M."/>
            <person name="Liu L."/>
            <person name="Talag J."/>
            <person name="Goicoechea J."/>
            <person name="Angelova A."/>
            <person name="Jetty R."/>
            <person name="Kudrna D."/>
            <person name="Golser W."/>
            <person name="Rivera L."/>
            <person name="Zhang J."/>
            <person name="Wing R."/>
        </authorList>
    </citation>
    <scope>NUCLEOTIDE SEQUENCE</scope>
</reference>
<organism evidence="1 2">
    <name type="scientific">Leersia perrieri</name>
    <dbReference type="NCBI Taxonomy" id="77586"/>
    <lineage>
        <taxon>Eukaryota</taxon>
        <taxon>Viridiplantae</taxon>
        <taxon>Streptophyta</taxon>
        <taxon>Embryophyta</taxon>
        <taxon>Tracheophyta</taxon>
        <taxon>Spermatophyta</taxon>
        <taxon>Magnoliopsida</taxon>
        <taxon>Liliopsida</taxon>
        <taxon>Poales</taxon>
        <taxon>Poaceae</taxon>
        <taxon>BOP clade</taxon>
        <taxon>Oryzoideae</taxon>
        <taxon>Oryzeae</taxon>
        <taxon>Oryzinae</taxon>
        <taxon>Leersia</taxon>
    </lineage>
</organism>
<name>A0A0D9XV51_9ORYZ</name>
<keyword evidence="2" id="KW-1185">Reference proteome</keyword>
<sequence>MINKLSQDDFINPLKPFQDLVHEAVYLLLTGRSGILLDMLQDLVKQIVNRLLKYPMDMFNLGGNHINISRREHLINIGHKHLINDLSEFFNLPLSQEAYDQHQQLLELIQGVNLTVEKDKWSYCARYQLMKADCKRQSNFGVIKARKKVILKHEFA</sequence>
<accession>A0A0D9XV51</accession>
<reference evidence="1 2" key="1">
    <citation type="submission" date="2012-08" db="EMBL/GenBank/DDBJ databases">
        <title>Oryza genome evolution.</title>
        <authorList>
            <person name="Wing R.A."/>
        </authorList>
    </citation>
    <scope>NUCLEOTIDE SEQUENCE</scope>
</reference>
<dbReference type="Proteomes" id="UP000032180">
    <property type="component" value="Chromosome 11"/>
</dbReference>
<dbReference type="AlphaFoldDB" id="A0A0D9XV51"/>
<reference evidence="1" key="3">
    <citation type="submission" date="2015-04" db="UniProtKB">
        <authorList>
            <consortium name="EnsemblPlants"/>
        </authorList>
    </citation>
    <scope>IDENTIFICATION</scope>
</reference>
<proteinExistence type="predicted"/>
<dbReference type="HOGENOM" id="CLU_1689255_0_0_1"/>
<evidence type="ECO:0000313" key="2">
    <source>
        <dbReference type="Proteomes" id="UP000032180"/>
    </source>
</evidence>